<evidence type="ECO:0000313" key="3">
    <source>
        <dbReference type="Proteomes" id="UP001333110"/>
    </source>
</evidence>
<dbReference type="AlphaFoldDB" id="A0AAN7N2B4"/>
<accession>A0AAN7N2B4</accession>
<dbReference type="PROSITE" id="PS50835">
    <property type="entry name" value="IG_LIKE"/>
    <property type="match status" value="1"/>
</dbReference>
<name>A0AAN7N2B4_MYCAM</name>
<dbReference type="InterPro" id="IPR003598">
    <property type="entry name" value="Ig_sub2"/>
</dbReference>
<dbReference type="InterPro" id="IPR003599">
    <property type="entry name" value="Ig_sub"/>
</dbReference>
<sequence>MAANRGKSCAFSRFADDTKLGGMADTPGGHAAIQRELDRLEKWTGRNLMKFNKVKCKVLHLRKNNSMHQYMLGATQVESSLAEKDLEVLMDTRLNMSEQCAHMVKNANGILGTGVPPVIRVYPESQAREPGVTASLRCHAEGIPNPQLGWLKNGIDIAPKLSKQLTLQANGSEVHISNVRYEDTGAYTCIAKNEAGVDEDISSLFVEDSARKT</sequence>
<dbReference type="SMART" id="SM00408">
    <property type="entry name" value="IGc2"/>
    <property type="match status" value="1"/>
</dbReference>
<protein>
    <recommendedName>
        <fullName evidence="1">Ig-like domain-containing protein</fullName>
    </recommendedName>
</protein>
<comment type="caution">
    <text evidence="2">The sequence shown here is derived from an EMBL/GenBank/DDBJ whole genome shotgun (WGS) entry which is preliminary data.</text>
</comment>
<dbReference type="Pfam" id="PF13927">
    <property type="entry name" value="Ig_3"/>
    <property type="match status" value="1"/>
</dbReference>
<dbReference type="PANTHER" id="PTHR33332">
    <property type="entry name" value="REVERSE TRANSCRIPTASE DOMAIN-CONTAINING PROTEIN"/>
    <property type="match status" value="1"/>
</dbReference>
<gene>
    <name evidence="2" type="ORF">QYF61_012963</name>
</gene>
<dbReference type="SMART" id="SM00409">
    <property type="entry name" value="IG"/>
    <property type="match status" value="1"/>
</dbReference>
<organism evidence="2 3">
    <name type="scientific">Mycteria americana</name>
    <name type="common">Wood stork</name>
    <dbReference type="NCBI Taxonomy" id="33587"/>
    <lineage>
        <taxon>Eukaryota</taxon>
        <taxon>Metazoa</taxon>
        <taxon>Chordata</taxon>
        <taxon>Craniata</taxon>
        <taxon>Vertebrata</taxon>
        <taxon>Euteleostomi</taxon>
        <taxon>Archelosauria</taxon>
        <taxon>Archosauria</taxon>
        <taxon>Dinosauria</taxon>
        <taxon>Saurischia</taxon>
        <taxon>Theropoda</taxon>
        <taxon>Coelurosauria</taxon>
        <taxon>Aves</taxon>
        <taxon>Neognathae</taxon>
        <taxon>Neoaves</taxon>
        <taxon>Aequornithes</taxon>
        <taxon>Ciconiiformes</taxon>
        <taxon>Ciconiidae</taxon>
        <taxon>Mycteria</taxon>
    </lineage>
</organism>
<evidence type="ECO:0000313" key="2">
    <source>
        <dbReference type="EMBL" id="KAK4818429.1"/>
    </source>
</evidence>
<evidence type="ECO:0000259" key="1">
    <source>
        <dbReference type="PROSITE" id="PS50835"/>
    </source>
</evidence>
<dbReference type="InterPro" id="IPR036179">
    <property type="entry name" value="Ig-like_dom_sf"/>
</dbReference>
<proteinExistence type="predicted"/>
<feature type="domain" description="Ig-like" evidence="1">
    <location>
        <begin position="117"/>
        <end position="202"/>
    </location>
</feature>
<dbReference type="InterPro" id="IPR007110">
    <property type="entry name" value="Ig-like_dom"/>
</dbReference>
<dbReference type="InterPro" id="IPR013783">
    <property type="entry name" value="Ig-like_fold"/>
</dbReference>
<dbReference type="CDD" id="cd05736">
    <property type="entry name" value="IgI_2_Follistatin_like"/>
    <property type="match status" value="1"/>
</dbReference>
<dbReference type="Proteomes" id="UP001333110">
    <property type="component" value="Unassembled WGS sequence"/>
</dbReference>
<dbReference type="SUPFAM" id="SSF48726">
    <property type="entry name" value="Immunoglobulin"/>
    <property type="match status" value="1"/>
</dbReference>
<keyword evidence="3" id="KW-1185">Reference proteome</keyword>
<dbReference type="FunFam" id="2.60.40.10:FF:000653">
    <property type="entry name" value="Follistatin like 4"/>
    <property type="match status" value="1"/>
</dbReference>
<dbReference type="Gene3D" id="2.60.40.10">
    <property type="entry name" value="Immunoglobulins"/>
    <property type="match status" value="1"/>
</dbReference>
<feature type="non-terminal residue" evidence="2">
    <location>
        <position position="213"/>
    </location>
</feature>
<dbReference type="EMBL" id="JAUNZN010000007">
    <property type="protein sequence ID" value="KAK4818429.1"/>
    <property type="molecule type" value="Genomic_DNA"/>
</dbReference>
<reference evidence="2 3" key="1">
    <citation type="journal article" date="2023" name="J. Hered.">
        <title>Chromosome-level genome of the wood stork (Mycteria americana) provides insight into avian chromosome evolution.</title>
        <authorList>
            <person name="Flamio R. Jr."/>
            <person name="Ramstad K.M."/>
        </authorList>
    </citation>
    <scope>NUCLEOTIDE SEQUENCE [LARGE SCALE GENOMIC DNA]</scope>
    <source>
        <strain evidence="2">JAX WOST 10</strain>
    </source>
</reference>